<dbReference type="PANTHER" id="PTHR34298">
    <property type="entry name" value="SEGREGATION AND CONDENSATION PROTEIN B"/>
    <property type="match status" value="1"/>
</dbReference>
<feature type="region of interest" description="Disordered" evidence="5">
    <location>
        <begin position="177"/>
        <end position="354"/>
    </location>
</feature>
<organism evidence="6 8">
    <name type="scientific">Caldimonas thermodepolymerans</name>
    <dbReference type="NCBI Taxonomy" id="215580"/>
    <lineage>
        <taxon>Bacteria</taxon>
        <taxon>Pseudomonadati</taxon>
        <taxon>Pseudomonadota</taxon>
        <taxon>Betaproteobacteria</taxon>
        <taxon>Burkholderiales</taxon>
        <taxon>Sphaerotilaceae</taxon>
        <taxon>Caldimonas</taxon>
    </lineage>
</organism>
<feature type="compositionally biased region" description="Low complexity" evidence="5">
    <location>
        <begin position="194"/>
        <end position="303"/>
    </location>
</feature>
<dbReference type="Pfam" id="PF04079">
    <property type="entry name" value="SMC_ScpB"/>
    <property type="match status" value="1"/>
</dbReference>
<name>A0A2S5T059_9BURK</name>
<dbReference type="SUPFAM" id="SSF46785">
    <property type="entry name" value="Winged helix' DNA-binding domain"/>
    <property type="match status" value="2"/>
</dbReference>
<sequence>MNTQDAKRVLETALICAHQPLPLRDMRTLFNDELGADTIRMLLDELARDWEGRGVELVAVASGWRFQSRPEMREYLDRLNPEKPPKYSRATMETLAIIAYRQPVTRGDIEDIRGVTVSSQIIKQLEERGWIDVIGYREAPGRPALYATTKQFLDDLGLASLDQLPALEGMAHAAEALARQGEPEQPSLLDGEEPQAAGEEGAAPAEAQAAHPHATVAPQANEASTGADEGAGEPPAGTPDATADAEPPSAAQAAPAEAAAAPEPDTEAPAQAAADAGSATAETAVAFPPAEAAPQPPAEAADASGTADDDRAAPEARNEAPGFDAEPTEPAAAEPGSVDNDTDSSAPEATRHEL</sequence>
<dbReference type="EMBL" id="PSNY01000029">
    <property type="protein sequence ID" value="PPE68401.1"/>
    <property type="molecule type" value="Genomic_DNA"/>
</dbReference>
<evidence type="ECO:0000256" key="3">
    <source>
        <dbReference type="ARBA" id="ARBA00022829"/>
    </source>
</evidence>
<dbReference type="NCBIfam" id="TIGR00281">
    <property type="entry name" value="SMC-Scp complex subunit ScpB"/>
    <property type="match status" value="1"/>
</dbReference>
<dbReference type="Gene3D" id="1.10.10.10">
    <property type="entry name" value="Winged helix-like DNA-binding domain superfamily/Winged helix DNA-binding domain"/>
    <property type="match status" value="2"/>
</dbReference>
<dbReference type="InterPro" id="IPR036390">
    <property type="entry name" value="WH_DNA-bd_sf"/>
</dbReference>
<dbReference type="Proteomes" id="UP000239406">
    <property type="component" value="Unassembled WGS sequence"/>
</dbReference>
<keyword evidence="2" id="KW-0132">Cell division</keyword>
<keyword evidence="1" id="KW-0963">Cytoplasm</keyword>
<evidence type="ECO:0000256" key="2">
    <source>
        <dbReference type="ARBA" id="ARBA00022618"/>
    </source>
</evidence>
<gene>
    <name evidence="6" type="primary">scpB</name>
    <name evidence="6" type="ORF">C1702_17360</name>
    <name evidence="7" type="ORF">EV676_105228</name>
</gene>
<reference evidence="7 9" key="2">
    <citation type="submission" date="2019-03" db="EMBL/GenBank/DDBJ databases">
        <title>Genomic Encyclopedia of Type Strains, Phase IV (KMG-IV): sequencing the most valuable type-strain genomes for metagenomic binning, comparative biology and taxonomic classification.</title>
        <authorList>
            <person name="Goeker M."/>
        </authorList>
    </citation>
    <scope>NUCLEOTIDE SEQUENCE [LARGE SCALE GENOMIC DNA]</scope>
    <source>
        <strain evidence="7 9">DSM 15264</strain>
    </source>
</reference>
<comment type="caution">
    <text evidence="6">The sequence shown here is derived from an EMBL/GenBank/DDBJ whole genome shotgun (WGS) entry which is preliminary data.</text>
</comment>
<dbReference type="GO" id="GO:0051301">
    <property type="term" value="P:cell division"/>
    <property type="evidence" value="ECO:0007669"/>
    <property type="project" value="UniProtKB-KW"/>
</dbReference>
<dbReference type="GO" id="GO:0051304">
    <property type="term" value="P:chromosome separation"/>
    <property type="evidence" value="ECO:0007669"/>
    <property type="project" value="InterPro"/>
</dbReference>
<dbReference type="RefSeq" id="WP_104358975.1">
    <property type="nucleotide sequence ID" value="NZ_CALFFA010000021.1"/>
</dbReference>
<dbReference type="PANTHER" id="PTHR34298:SF2">
    <property type="entry name" value="SEGREGATION AND CONDENSATION PROTEIN B"/>
    <property type="match status" value="1"/>
</dbReference>
<proteinExistence type="predicted"/>
<dbReference type="AlphaFoldDB" id="A0A2S5T059"/>
<feature type="compositionally biased region" description="Basic and acidic residues" evidence="5">
    <location>
        <begin position="308"/>
        <end position="318"/>
    </location>
</feature>
<evidence type="ECO:0000256" key="4">
    <source>
        <dbReference type="ARBA" id="ARBA00023306"/>
    </source>
</evidence>
<keyword evidence="8" id="KW-1185">Reference proteome</keyword>
<evidence type="ECO:0000313" key="9">
    <source>
        <dbReference type="Proteomes" id="UP000294772"/>
    </source>
</evidence>
<dbReference type="Proteomes" id="UP000294772">
    <property type="component" value="Unassembled WGS sequence"/>
</dbReference>
<evidence type="ECO:0000313" key="7">
    <source>
        <dbReference type="EMBL" id="TCP07204.1"/>
    </source>
</evidence>
<evidence type="ECO:0000313" key="6">
    <source>
        <dbReference type="EMBL" id="PPE68401.1"/>
    </source>
</evidence>
<protein>
    <submittedName>
        <fullName evidence="7">Condensin subunit ScpB</fullName>
    </submittedName>
    <submittedName>
        <fullName evidence="6">SMC-Scp complex subunit ScpB</fullName>
    </submittedName>
</protein>
<keyword evidence="3" id="KW-0159">Chromosome partition</keyword>
<dbReference type="EMBL" id="SLXF01000005">
    <property type="protein sequence ID" value="TCP07204.1"/>
    <property type="molecule type" value="Genomic_DNA"/>
</dbReference>
<accession>A0A2S5T059</accession>
<dbReference type="InterPro" id="IPR005234">
    <property type="entry name" value="ScpB_csome_segregation"/>
</dbReference>
<dbReference type="OrthoDB" id="9806226at2"/>
<evidence type="ECO:0000256" key="1">
    <source>
        <dbReference type="ARBA" id="ARBA00022490"/>
    </source>
</evidence>
<dbReference type="InterPro" id="IPR036388">
    <property type="entry name" value="WH-like_DNA-bd_sf"/>
</dbReference>
<reference evidence="6 8" key="1">
    <citation type="submission" date="2018-02" db="EMBL/GenBank/DDBJ databases">
        <title>Reclassifiation of [Polyangium] brachysporum DSM 7029 as Guopingzhaonella breviflexa gen. nov., sp. nov., a member of the family Comamonadaceae.</title>
        <authorList>
            <person name="Tang B."/>
        </authorList>
    </citation>
    <scope>NUCLEOTIDE SEQUENCE [LARGE SCALE GENOMIC DNA]</scope>
    <source>
        <strain evidence="6 8">DSM 15344</strain>
    </source>
</reference>
<evidence type="ECO:0000256" key="5">
    <source>
        <dbReference type="SAM" id="MobiDB-lite"/>
    </source>
</evidence>
<keyword evidence="4" id="KW-0131">Cell cycle</keyword>
<evidence type="ECO:0000313" key="8">
    <source>
        <dbReference type="Proteomes" id="UP000239406"/>
    </source>
</evidence>